<reference evidence="5" key="1">
    <citation type="submission" date="2021-01" db="EMBL/GenBank/DDBJ databases">
        <title>Whole genome shotgun sequence of Rhizocola hellebori NBRC 109834.</title>
        <authorList>
            <person name="Komaki H."/>
            <person name="Tamura T."/>
        </authorList>
    </citation>
    <scope>NUCLEOTIDE SEQUENCE</scope>
    <source>
        <strain evidence="5">NBRC 109834</strain>
    </source>
</reference>
<dbReference type="EMBL" id="BONY01000065">
    <property type="protein sequence ID" value="GIH09315.1"/>
    <property type="molecule type" value="Genomic_DNA"/>
</dbReference>
<accession>A0A8J3QEF2</accession>
<comment type="caution">
    <text evidence="5">The sequence shown here is derived from an EMBL/GenBank/DDBJ whole genome shotgun (WGS) entry which is preliminary data.</text>
</comment>
<proteinExistence type="predicted"/>
<evidence type="ECO:0000256" key="4">
    <source>
        <dbReference type="SAM" id="MobiDB-lite"/>
    </source>
</evidence>
<dbReference type="Proteomes" id="UP000612899">
    <property type="component" value="Unassembled WGS sequence"/>
</dbReference>
<dbReference type="SUPFAM" id="SSF50249">
    <property type="entry name" value="Nucleic acid-binding proteins"/>
    <property type="match status" value="1"/>
</dbReference>
<organism evidence="5 6">
    <name type="scientific">Rhizocola hellebori</name>
    <dbReference type="NCBI Taxonomy" id="1392758"/>
    <lineage>
        <taxon>Bacteria</taxon>
        <taxon>Bacillati</taxon>
        <taxon>Actinomycetota</taxon>
        <taxon>Actinomycetes</taxon>
        <taxon>Micromonosporales</taxon>
        <taxon>Micromonosporaceae</taxon>
        <taxon>Rhizocola</taxon>
    </lineage>
</organism>
<gene>
    <name evidence="5" type="primary">ssb1</name>
    <name evidence="5" type="ORF">Rhe02_73820</name>
</gene>
<dbReference type="GO" id="GO:0006260">
    <property type="term" value="P:DNA replication"/>
    <property type="evidence" value="ECO:0007669"/>
    <property type="project" value="InterPro"/>
</dbReference>
<keyword evidence="1 2" id="KW-0238">DNA-binding</keyword>
<dbReference type="PANTHER" id="PTHR10302">
    <property type="entry name" value="SINGLE-STRANDED DNA-BINDING PROTEIN"/>
    <property type="match status" value="1"/>
</dbReference>
<dbReference type="PANTHER" id="PTHR10302:SF27">
    <property type="entry name" value="SINGLE-STRANDED DNA-BINDING PROTEIN"/>
    <property type="match status" value="1"/>
</dbReference>
<dbReference type="InterPro" id="IPR012340">
    <property type="entry name" value="NA-bd_OB-fold"/>
</dbReference>
<dbReference type="GO" id="GO:0003697">
    <property type="term" value="F:single-stranded DNA binding"/>
    <property type="evidence" value="ECO:0007669"/>
    <property type="project" value="InterPro"/>
</dbReference>
<dbReference type="CDD" id="cd04496">
    <property type="entry name" value="SSB_OBF"/>
    <property type="match status" value="1"/>
</dbReference>
<evidence type="ECO:0000256" key="2">
    <source>
        <dbReference type="PROSITE-ProRule" id="PRU00252"/>
    </source>
</evidence>
<evidence type="ECO:0000313" key="6">
    <source>
        <dbReference type="Proteomes" id="UP000612899"/>
    </source>
</evidence>
<name>A0A8J3QEF2_9ACTN</name>
<evidence type="ECO:0000313" key="5">
    <source>
        <dbReference type="EMBL" id="GIH09315.1"/>
    </source>
</evidence>
<dbReference type="RefSeq" id="WP_203913045.1">
    <property type="nucleotide sequence ID" value="NZ_BONY01000065.1"/>
</dbReference>
<keyword evidence="6" id="KW-1185">Reference proteome</keyword>
<dbReference type="AlphaFoldDB" id="A0A8J3QEF2"/>
<feature type="region of interest" description="Disordered" evidence="4">
    <location>
        <begin position="133"/>
        <end position="163"/>
    </location>
</feature>
<dbReference type="PROSITE" id="PS50935">
    <property type="entry name" value="SSB"/>
    <property type="match status" value="1"/>
</dbReference>
<dbReference type="Pfam" id="PF00436">
    <property type="entry name" value="SSB"/>
    <property type="match status" value="1"/>
</dbReference>
<dbReference type="InterPro" id="IPR000424">
    <property type="entry name" value="Primosome_PriB/ssb"/>
</dbReference>
<dbReference type="InterPro" id="IPR011344">
    <property type="entry name" value="ssDNA-bd"/>
</dbReference>
<dbReference type="NCBIfam" id="TIGR00621">
    <property type="entry name" value="ssb"/>
    <property type="match status" value="1"/>
</dbReference>
<dbReference type="Gene3D" id="2.40.50.140">
    <property type="entry name" value="Nucleic acid-binding proteins"/>
    <property type="match status" value="1"/>
</dbReference>
<evidence type="ECO:0000256" key="1">
    <source>
        <dbReference type="ARBA" id="ARBA00023125"/>
    </source>
</evidence>
<evidence type="ECO:0000256" key="3">
    <source>
        <dbReference type="RuleBase" id="RU000524"/>
    </source>
</evidence>
<sequence length="177" mass="19793">MFETQLTIIGNLLAAPEWRRTTTSGQLAASFRVASTSRRWDKTNGEWIDGQSLRVRVTCWRRLAEGVVQSLTTGDPVVVVGRLYTRDWIDENGVRRVLYEMDAVAVGHDLSRGIASFTRTPSQHQGISVIEDEEEARRIGGEDSEPFHVQPINAEDAAEDEDDLDDLAEEKRVLAPA</sequence>
<dbReference type="GO" id="GO:0009295">
    <property type="term" value="C:nucleoid"/>
    <property type="evidence" value="ECO:0007669"/>
    <property type="project" value="TreeGrafter"/>
</dbReference>
<protein>
    <recommendedName>
        <fullName evidence="3">Single-stranded DNA-binding protein</fullName>
    </recommendedName>
</protein>